<comment type="similarity">
    <text evidence="2">Belongs to the AzlC family.</text>
</comment>
<comment type="subcellular location">
    <subcellularLocation>
        <location evidence="1">Cell membrane</location>
        <topology evidence="1">Multi-pass membrane protein</topology>
    </subcellularLocation>
</comment>
<evidence type="ECO:0000256" key="7">
    <source>
        <dbReference type="ARBA" id="ARBA00023136"/>
    </source>
</evidence>
<keyword evidence="4" id="KW-1003">Cell membrane</keyword>
<feature type="transmembrane region" description="Helical" evidence="8">
    <location>
        <begin position="199"/>
        <end position="216"/>
    </location>
</feature>
<dbReference type="PANTHER" id="PTHR34979">
    <property type="entry name" value="INNER MEMBRANE PROTEIN YGAZ"/>
    <property type="match status" value="1"/>
</dbReference>
<evidence type="ECO:0000256" key="5">
    <source>
        <dbReference type="ARBA" id="ARBA00022692"/>
    </source>
</evidence>
<keyword evidence="3" id="KW-0813">Transport</keyword>
<evidence type="ECO:0000256" key="2">
    <source>
        <dbReference type="ARBA" id="ARBA00010735"/>
    </source>
</evidence>
<keyword evidence="5 8" id="KW-0812">Transmembrane</keyword>
<dbReference type="GO" id="GO:1903785">
    <property type="term" value="P:L-valine transmembrane transport"/>
    <property type="evidence" value="ECO:0007669"/>
    <property type="project" value="TreeGrafter"/>
</dbReference>
<organism evidence="9 10">
    <name type="scientific">Sanguibacter biliveldensis</name>
    <dbReference type="NCBI Taxonomy" id="3030830"/>
    <lineage>
        <taxon>Bacteria</taxon>
        <taxon>Bacillati</taxon>
        <taxon>Actinomycetota</taxon>
        <taxon>Actinomycetes</taxon>
        <taxon>Micrococcales</taxon>
        <taxon>Sanguibacteraceae</taxon>
        <taxon>Sanguibacter</taxon>
    </lineage>
</organism>
<evidence type="ECO:0000313" key="9">
    <source>
        <dbReference type="EMBL" id="WPF83530.1"/>
    </source>
</evidence>
<protein>
    <submittedName>
        <fullName evidence="9">AzlC family ABC transporter permease</fullName>
    </submittedName>
</protein>
<evidence type="ECO:0000256" key="4">
    <source>
        <dbReference type="ARBA" id="ARBA00022475"/>
    </source>
</evidence>
<feature type="transmembrane region" description="Helical" evidence="8">
    <location>
        <begin position="95"/>
        <end position="121"/>
    </location>
</feature>
<feature type="transmembrane region" description="Helical" evidence="8">
    <location>
        <begin position="245"/>
        <end position="262"/>
    </location>
</feature>
<dbReference type="KEGG" id="sbil:SANBI_001214"/>
<dbReference type="RefSeq" id="WP_319159914.1">
    <property type="nucleotide sequence ID" value="NZ_CP138359.1"/>
</dbReference>
<name>A0AAF0Z4X5_9MICO</name>
<dbReference type="EMBL" id="CP138359">
    <property type="protein sequence ID" value="WPF83530.1"/>
    <property type="molecule type" value="Genomic_DNA"/>
</dbReference>
<evidence type="ECO:0000313" key="10">
    <source>
        <dbReference type="Proteomes" id="UP001304340"/>
    </source>
</evidence>
<evidence type="ECO:0000256" key="1">
    <source>
        <dbReference type="ARBA" id="ARBA00004651"/>
    </source>
</evidence>
<keyword evidence="7 8" id="KW-0472">Membrane</keyword>
<keyword evidence="10" id="KW-1185">Reference proteome</keyword>
<accession>A0AAF0Z4X5</accession>
<sequence>MRLVWLVLLGARTPAVLQSARGYRGAVPANPDELSPEPDTTPVPANALAAALKDTISVGVAMVPLGVAFGLLVIESGLSWWWAPLFSTFIYAGSLEFLAIGLVVAATSLASIALSTVLVNFRHVFYALSFPLHAVRGPLAKTYSMYALTDEAYALAHHIPAAERTTARIVWMQVLCQTYWVSGGVAGALLGRALPQVPQGMWFALTALFTVLALDAFRQNRDLTSPMLAIGSALVALLVARDEMLVVGMLLFLAALTVRFALRRARGERVARA</sequence>
<evidence type="ECO:0000256" key="8">
    <source>
        <dbReference type="SAM" id="Phobius"/>
    </source>
</evidence>
<proteinExistence type="inferred from homology"/>
<dbReference type="GO" id="GO:0005886">
    <property type="term" value="C:plasma membrane"/>
    <property type="evidence" value="ECO:0007669"/>
    <property type="project" value="UniProtKB-SubCell"/>
</dbReference>
<dbReference type="Pfam" id="PF03591">
    <property type="entry name" value="AzlC"/>
    <property type="match status" value="1"/>
</dbReference>
<dbReference type="InterPro" id="IPR011606">
    <property type="entry name" value="Brnchd-chn_aa_trnsp_permease"/>
</dbReference>
<dbReference type="AlphaFoldDB" id="A0AAF0Z4X5"/>
<dbReference type="PANTHER" id="PTHR34979:SF1">
    <property type="entry name" value="INNER MEMBRANE PROTEIN YGAZ"/>
    <property type="match status" value="1"/>
</dbReference>
<dbReference type="Proteomes" id="UP001304340">
    <property type="component" value="Chromosome"/>
</dbReference>
<feature type="transmembrane region" description="Helical" evidence="8">
    <location>
        <begin position="61"/>
        <end position="83"/>
    </location>
</feature>
<evidence type="ECO:0000256" key="6">
    <source>
        <dbReference type="ARBA" id="ARBA00022989"/>
    </source>
</evidence>
<feature type="transmembrane region" description="Helical" evidence="8">
    <location>
        <begin position="223"/>
        <end position="239"/>
    </location>
</feature>
<evidence type="ECO:0000256" key="3">
    <source>
        <dbReference type="ARBA" id="ARBA00022448"/>
    </source>
</evidence>
<keyword evidence="6 8" id="KW-1133">Transmembrane helix</keyword>
<gene>
    <name evidence="9" type="ORF">SANBI_001214</name>
</gene>
<reference evidence="10" key="1">
    <citation type="submission" date="2023-11" db="EMBL/GenBank/DDBJ databases">
        <authorList>
            <person name="Helweg L.P."/>
            <person name="Kiel A."/>
            <person name="Hitz F."/>
            <person name="Ruckert-Reed C."/>
            <person name="Busche T."/>
            <person name="Kaltschmidt B."/>
            <person name="Kaltschmidt C."/>
        </authorList>
    </citation>
    <scope>NUCLEOTIDE SEQUENCE [LARGE SCALE GENOMIC DNA]</scope>
    <source>
        <strain evidence="10">4.1</strain>
    </source>
</reference>